<sequence length="157" mass="17967">MEWEGRTLSPEHHSFAVRLIGRKGWKVPATCRHMKFSFKNYLHSIVSIEFSMIERENLIRASKVPCISIINYRSIPALKLGTYLYKNIMLLFQGLTKEKWEKVGNTEVKENDRKGTTITSVNVGSIAGEKGNPYNSPDDIHVIFADKLYSKSDIDQC</sequence>
<accession>A0A1S0U1N4</accession>
<dbReference type="RefSeq" id="XP_003140113.1">
    <property type="nucleotide sequence ID" value="XM_003140065.1"/>
</dbReference>
<dbReference type="InParanoid" id="A0A1S0U1N4"/>
<proteinExistence type="predicted"/>
<dbReference type="EMBL" id="JH712094">
    <property type="protein sequence ID" value="EFO23955.1"/>
    <property type="molecule type" value="Genomic_DNA"/>
</dbReference>
<organism evidence="1">
    <name type="scientific">Loa loa</name>
    <name type="common">Eye worm</name>
    <name type="synonym">Filaria loa</name>
    <dbReference type="NCBI Taxonomy" id="7209"/>
    <lineage>
        <taxon>Eukaryota</taxon>
        <taxon>Metazoa</taxon>
        <taxon>Ecdysozoa</taxon>
        <taxon>Nematoda</taxon>
        <taxon>Chromadorea</taxon>
        <taxon>Rhabditida</taxon>
        <taxon>Spirurina</taxon>
        <taxon>Spiruromorpha</taxon>
        <taxon>Filarioidea</taxon>
        <taxon>Onchocercidae</taxon>
        <taxon>Loa</taxon>
    </lineage>
</organism>
<evidence type="ECO:0000313" key="1">
    <source>
        <dbReference type="EMBL" id="EFO23955.1"/>
    </source>
</evidence>
<gene>
    <name evidence="1" type="ORF">LOAG_04528</name>
</gene>
<name>A0A1S0U1N4_LOALO</name>
<reference evidence="1" key="1">
    <citation type="submission" date="2012-04" db="EMBL/GenBank/DDBJ databases">
        <title>The Genome Sequence of Loa loa.</title>
        <authorList>
            <consortium name="The Broad Institute Genome Sequencing Platform"/>
            <consortium name="Broad Institute Genome Sequencing Center for Infectious Disease"/>
            <person name="Nutman T.B."/>
            <person name="Fink D.L."/>
            <person name="Russ C."/>
            <person name="Young S."/>
            <person name="Zeng Q."/>
            <person name="Gargeya S."/>
            <person name="Alvarado L."/>
            <person name="Berlin A."/>
            <person name="Chapman S.B."/>
            <person name="Chen Z."/>
            <person name="Freedman E."/>
            <person name="Gellesch M."/>
            <person name="Goldberg J."/>
            <person name="Griggs A."/>
            <person name="Gujja S."/>
            <person name="Heilman E.R."/>
            <person name="Heiman D."/>
            <person name="Howarth C."/>
            <person name="Mehta T."/>
            <person name="Neiman D."/>
            <person name="Pearson M."/>
            <person name="Roberts A."/>
            <person name="Saif S."/>
            <person name="Shea T."/>
            <person name="Shenoy N."/>
            <person name="Sisk P."/>
            <person name="Stolte C."/>
            <person name="Sykes S."/>
            <person name="White J."/>
            <person name="Yandava C."/>
            <person name="Haas B."/>
            <person name="Henn M.R."/>
            <person name="Nusbaum C."/>
            <person name="Birren B."/>
        </authorList>
    </citation>
    <scope>NUCLEOTIDE SEQUENCE [LARGE SCALE GENOMIC DNA]</scope>
</reference>
<dbReference type="CTD" id="9941935"/>
<dbReference type="AlphaFoldDB" id="A0A1S0U1N4"/>
<protein>
    <submittedName>
        <fullName evidence="1">Uncharacterized protein</fullName>
    </submittedName>
</protein>
<dbReference type="GeneID" id="9941935"/>
<dbReference type="KEGG" id="loa:LOAG_04528"/>